<organism evidence="2 3">
    <name type="scientific">Zobellia amurskyensis</name>
    <dbReference type="NCBI Taxonomy" id="248905"/>
    <lineage>
        <taxon>Bacteria</taxon>
        <taxon>Pseudomonadati</taxon>
        <taxon>Bacteroidota</taxon>
        <taxon>Flavobacteriia</taxon>
        <taxon>Flavobacteriales</taxon>
        <taxon>Flavobacteriaceae</taxon>
        <taxon>Zobellia</taxon>
    </lineage>
</organism>
<keyword evidence="1" id="KW-0472">Membrane</keyword>
<keyword evidence="1" id="KW-0812">Transmembrane</keyword>
<reference evidence="2 3" key="1">
    <citation type="journal article" date="2019" name="Mar. Drugs">
        <title>Comparative Genomics and CAZyme Genome Repertoires of Marine Zobellia amurskyensis KMM 3526(T) and Zobellia laminariae KMM 3676(T).</title>
        <authorList>
            <person name="Chernysheva N."/>
            <person name="Bystritskaya E."/>
            <person name="Stenkova A."/>
            <person name="Golovkin I."/>
            <person name="Nedashkovskaya O."/>
            <person name="Isaeva M."/>
        </authorList>
    </citation>
    <scope>NUCLEOTIDE SEQUENCE [LARGE SCALE GENOMIC DNA]</scope>
    <source>
        <strain evidence="2 3">KMM 3526</strain>
    </source>
</reference>
<name>A0A7X2ZWQ8_9FLAO</name>
<protein>
    <submittedName>
        <fullName evidence="2">MFS transporter</fullName>
    </submittedName>
</protein>
<keyword evidence="1" id="KW-1133">Transmembrane helix</keyword>
<evidence type="ECO:0000313" key="2">
    <source>
        <dbReference type="EMBL" id="MUH37810.1"/>
    </source>
</evidence>
<sequence length="58" mass="6291">MKPRVHILPIIILSQFACTSLWFAGNAIVDELTLKTGLGPEIIGYVLSSVQFGFIIGT</sequence>
<dbReference type="AlphaFoldDB" id="A0A7X2ZWQ8"/>
<dbReference type="EMBL" id="RCNR01000052">
    <property type="protein sequence ID" value="MUH37810.1"/>
    <property type="molecule type" value="Genomic_DNA"/>
</dbReference>
<feature type="non-terminal residue" evidence="2">
    <location>
        <position position="58"/>
    </location>
</feature>
<gene>
    <name evidence="2" type="ORF">D9O36_18310</name>
</gene>
<feature type="transmembrane region" description="Helical" evidence="1">
    <location>
        <begin position="7"/>
        <end position="25"/>
    </location>
</feature>
<evidence type="ECO:0000313" key="3">
    <source>
        <dbReference type="Proteomes" id="UP000540519"/>
    </source>
</evidence>
<dbReference type="Proteomes" id="UP000540519">
    <property type="component" value="Unassembled WGS sequence"/>
</dbReference>
<comment type="caution">
    <text evidence="2">The sequence shown here is derived from an EMBL/GenBank/DDBJ whole genome shotgun (WGS) entry which is preliminary data.</text>
</comment>
<keyword evidence="3" id="KW-1185">Reference proteome</keyword>
<proteinExistence type="predicted"/>
<accession>A0A7X2ZWQ8</accession>
<evidence type="ECO:0000256" key="1">
    <source>
        <dbReference type="SAM" id="Phobius"/>
    </source>
</evidence>